<comment type="caution">
    <text evidence="1">The sequence shown here is derived from an EMBL/GenBank/DDBJ whole genome shotgun (WGS) entry which is preliminary data.</text>
</comment>
<dbReference type="Proteomes" id="UP000499080">
    <property type="component" value="Unassembled WGS sequence"/>
</dbReference>
<dbReference type="OrthoDB" id="10568403at2759"/>
<dbReference type="AlphaFoldDB" id="A0A4Y2BH48"/>
<sequence>MFRGSRINVAVFGPQCSRHKFRFCALVKAQRWIMTLFNVRPTPQKVGKLLSPPAVRLWRLIAQLWCLVPLNDKTFKSSSRGTKNGDSVMMRELFGNLGRKSLSKGGRLESGILLRRVRKGILGC</sequence>
<reference evidence="1 2" key="1">
    <citation type="journal article" date="2019" name="Sci. Rep.">
        <title>Orb-weaving spider Araneus ventricosus genome elucidates the spidroin gene catalogue.</title>
        <authorList>
            <person name="Kono N."/>
            <person name="Nakamura H."/>
            <person name="Ohtoshi R."/>
            <person name="Moran D.A.P."/>
            <person name="Shinohara A."/>
            <person name="Yoshida Y."/>
            <person name="Fujiwara M."/>
            <person name="Mori M."/>
            <person name="Tomita M."/>
            <person name="Arakawa K."/>
        </authorList>
    </citation>
    <scope>NUCLEOTIDE SEQUENCE [LARGE SCALE GENOMIC DNA]</scope>
</reference>
<proteinExistence type="predicted"/>
<protein>
    <submittedName>
        <fullName evidence="1">Uncharacterized protein</fullName>
    </submittedName>
</protein>
<organism evidence="1 2">
    <name type="scientific">Araneus ventricosus</name>
    <name type="common">Orbweaver spider</name>
    <name type="synonym">Epeira ventricosa</name>
    <dbReference type="NCBI Taxonomy" id="182803"/>
    <lineage>
        <taxon>Eukaryota</taxon>
        <taxon>Metazoa</taxon>
        <taxon>Ecdysozoa</taxon>
        <taxon>Arthropoda</taxon>
        <taxon>Chelicerata</taxon>
        <taxon>Arachnida</taxon>
        <taxon>Araneae</taxon>
        <taxon>Araneomorphae</taxon>
        <taxon>Entelegynae</taxon>
        <taxon>Araneoidea</taxon>
        <taxon>Araneidae</taxon>
        <taxon>Araneus</taxon>
    </lineage>
</organism>
<accession>A0A4Y2BH48</accession>
<evidence type="ECO:0000313" key="1">
    <source>
        <dbReference type="EMBL" id="GBL91283.1"/>
    </source>
</evidence>
<keyword evidence="2" id="KW-1185">Reference proteome</keyword>
<gene>
    <name evidence="1" type="ORF">AVEN_203442_1</name>
</gene>
<name>A0A4Y2BH48_ARAVE</name>
<dbReference type="EMBL" id="BGPR01000078">
    <property type="protein sequence ID" value="GBL91283.1"/>
    <property type="molecule type" value="Genomic_DNA"/>
</dbReference>
<evidence type="ECO:0000313" key="2">
    <source>
        <dbReference type="Proteomes" id="UP000499080"/>
    </source>
</evidence>